<comment type="caution">
    <text evidence="1">The sequence shown here is derived from an EMBL/GenBank/DDBJ whole genome shotgun (WGS) entry which is preliminary data.</text>
</comment>
<protein>
    <submittedName>
        <fullName evidence="1">Uncharacterized protein</fullName>
    </submittedName>
</protein>
<gene>
    <name evidence="1" type="ORF">DL346_09185</name>
</gene>
<dbReference type="AlphaFoldDB" id="A0A328UDY4"/>
<dbReference type="Proteomes" id="UP000249260">
    <property type="component" value="Unassembled WGS sequence"/>
</dbReference>
<reference evidence="1 2" key="1">
    <citation type="submission" date="2018-06" db="EMBL/GenBank/DDBJ databases">
        <title>Paenibacillus montanisoli sp. nov., isolated from mountain area soil.</title>
        <authorList>
            <person name="Wu M."/>
        </authorList>
    </citation>
    <scope>NUCLEOTIDE SEQUENCE [LARGE SCALE GENOMIC DNA]</scope>
    <source>
        <strain evidence="1 2">RA17</strain>
    </source>
</reference>
<organism evidence="1 2">
    <name type="scientific">Paenibacillus montanisoli</name>
    <dbReference type="NCBI Taxonomy" id="2081970"/>
    <lineage>
        <taxon>Bacteria</taxon>
        <taxon>Bacillati</taxon>
        <taxon>Bacillota</taxon>
        <taxon>Bacilli</taxon>
        <taxon>Bacillales</taxon>
        <taxon>Paenibacillaceae</taxon>
        <taxon>Paenibacillus</taxon>
    </lineage>
</organism>
<keyword evidence="2" id="KW-1185">Reference proteome</keyword>
<evidence type="ECO:0000313" key="1">
    <source>
        <dbReference type="EMBL" id="RAP78574.1"/>
    </source>
</evidence>
<dbReference type="RefSeq" id="WP_112881697.1">
    <property type="nucleotide sequence ID" value="NZ_QLUW01000001.1"/>
</dbReference>
<accession>A0A328UDY4</accession>
<evidence type="ECO:0000313" key="2">
    <source>
        <dbReference type="Proteomes" id="UP000249260"/>
    </source>
</evidence>
<name>A0A328UDY4_9BACL</name>
<proteinExistence type="predicted"/>
<dbReference type="EMBL" id="QLUW01000001">
    <property type="protein sequence ID" value="RAP78574.1"/>
    <property type="molecule type" value="Genomic_DNA"/>
</dbReference>
<sequence>MQPEETDWMPAFVSLLGVQAAHPDYKAPLPKAFADDVVQRVGTAWRQEDGSYIINLTAFPVSNQLLIRRPRPEESPDDTTKEEQ</sequence>